<organism evidence="1 2">
    <name type="scientific">Pseudodesulfovibrio indicus</name>
    <dbReference type="NCBI Taxonomy" id="1716143"/>
    <lineage>
        <taxon>Bacteria</taxon>
        <taxon>Pseudomonadati</taxon>
        <taxon>Thermodesulfobacteriota</taxon>
        <taxon>Desulfovibrionia</taxon>
        <taxon>Desulfovibrionales</taxon>
        <taxon>Desulfovibrionaceae</taxon>
    </lineage>
</organism>
<evidence type="ECO:0000313" key="2">
    <source>
        <dbReference type="Proteomes" id="UP000055611"/>
    </source>
</evidence>
<gene>
    <name evidence="1" type="ORF">AWY79_07695</name>
</gene>
<name>A0ABM5YUD7_9BACT</name>
<keyword evidence="2" id="KW-1185">Reference proteome</keyword>
<dbReference type="Proteomes" id="UP000055611">
    <property type="component" value="Chromosome"/>
</dbReference>
<dbReference type="EMBL" id="CP014206">
    <property type="protein sequence ID" value="AMK11002.1"/>
    <property type="molecule type" value="Genomic_DNA"/>
</dbReference>
<evidence type="ECO:0000313" key="1">
    <source>
        <dbReference type="EMBL" id="AMK11002.1"/>
    </source>
</evidence>
<reference evidence="1 2" key="1">
    <citation type="journal article" date="2016" name="Front. Microbiol.">
        <title>Genome Sequence of the Piezophilic, Mesophilic Sulfate-Reducing Bacterium Desulfovibrio indicus J2T.</title>
        <authorList>
            <person name="Cao J."/>
            <person name="Maignien L."/>
            <person name="Shao Z."/>
            <person name="Alain K."/>
            <person name="Jebbar M."/>
        </authorList>
    </citation>
    <scope>NUCLEOTIDE SEQUENCE [LARGE SCALE GENOMIC DNA]</scope>
    <source>
        <strain evidence="1 2">J2</strain>
    </source>
</reference>
<protein>
    <submittedName>
        <fullName evidence="1">Uncharacterized protein</fullName>
    </submittedName>
</protein>
<proteinExistence type="predicted"/>
<sequence>MQTQEIGKDMTNSEKYEIVGNLIESPTQYDMVRALLVYSAPGGSVSRIKDGIQIEDLAQARIDGRDMGISPEHVENIYMTVAEFCKLLIDLVDAGGMKGFWPGKIKISFHIRGWTDLPVE</sequence>
<dbReference type="RefSeq" id="WP_066802159.1">
    <property type="nucleotide sequence ID" value="NZ_CP014206.1"/>
</dbReference>
<accession>A0ABM5YUD7</accession>